<keyword evidence="2" id="KW-0238">DNA-binding</keyword>
<dbReference type="STRING" id="463301.SAMN04487955_110156"/>
<dbReference type="Pfam" id="PF13545">
    <property type="entry name" value="HTH_Crp_2"/>
    <property type="match status" value="1"/>
</dbReference>
<dbReference type="InterPro" id="IPR014710">
    <property type="entry name" value="RmlC-like_jellyroll"/>
</dbReference>
<sequence length="240" mass="26588">MSIKPSQDKLLSYALGNGLLNGLLAPEHERLRPHLETVELVSGDPLGESGKPMSHAYFPIDAVVSLLCAMDDGASTEIAMVGDEGVIGLSLVMGRGGMPGRAIVQRAGVAYRIKAEWFQDEFNRGGGFQKQLLYYMQLLLIQVSQIAACNRYHTLDQQLCRWLLSSLDRLPTHELLVTQEFMANLLGVRREGVTESAGKLQKAGLISYHRGRITILDRKGLEARACECYRVIKQGREYAL</sequence>
<evidence type="ECO:0000313" key="6">
    <source>
        <dbReference type="Proteomes" id="UP000198693"/>
    </source>
</evidence>
<dbReference type="InterPro" id="IPR018490">
    <property type="entry name" value="cNMP-bd_dom_sf"/>
</dbReference>
<dbReference type="GO" id="GO:0005829">
    <property type="term" value="C:cytosol"/>
    <property type="evidence" value="ECO:0007669"/>
    <property type="project" value="TreeGrafter"/>
</dbReference>
<keyword evidence="3" id="KW-0804">Transcription</keyword>
<evidence type="ECO:0000256" key="2">
    <source>
        <dbReference type="ARBA" id="ARBA00023125"/>
    </source>
</evidence>
<dbReference type="Gene3D" id="2.60.120.10">
    <property type="entry name" value="Jelly Rolls"/>
    <property type="match status" value="1"/>
</dbReference>
<organism evidence="5 6">
    <name type="scientific">Halomonas korlensis</name>
    <dbReference type="NCBI Taxonomy" id="463301"/>
    <lineage>
        <taxon>Bacteria</taxon>
        <taxon>Pseudomonadati</taxon>
        <taxon>Pseudomonadota</taxon>
        <taxon>Gammaproteobacteria</taxon>
        <taxon>Oceanospirillales</taxon>
        <taxon>Halomonadaceae</taxon>
        <taxon>Halomonas</taxon>
    </lineage>
</organism>
<reference evidence="6" key="1">
    <citation type="submission" date="2016-10" db="EMBL/GenBank/DDBJ databases">
        <authorList>
            <person name="Varghese N."/>
            <person name="Submissions S."/>
        </authorList>
    </citation>
    <scope>NUCLEOTIDE SEQUENCE [LARGE SCALE GENOMIC DNA]</scope>
    <source>
        <strain evidence="6">CGMCC 1.6981</strain>
    </source>
</reference>
<keyword evidence="1" id="KW-0805">Transcription regulation</keyword>
<dbReference type="EMBL" id="FPBP01000010">
    <property type="protein sequence ID" value="SFU84677.1"/>
    <property type="molecule type" value="Genomic_DNA"/>
</dbReference>
<dbReference type="InterPro" id="IPR036390">
    <property type="entry name" value="WH_DNA-bd_sf"/>
</dbReference>
<dbReference type="InterPro" id="IPR012318">
    <property type="entry name" value="HTH_CRP"/>
</dbReference>
<dbReference type="PANTHER" id="PTHR24567">
    <property type="entry name" value="CRP FAMILY TRANSCRIPTIONAL REGULATORY PROTEIN"/>
    <property type="match status" value="1"/>
</dbReference>
<accession>A0A1I7JHQ0</accession>
<dbReference type="OrthoDB" id="8969464at2"/>
<evidence type="ECO:0000256" key="1">
    <source>
        <dbReference type="ARBA" id="ARBA00023015"/>
    </source>
</evidence>
<dbReference type="SMART" id="SM00419">
    <property type="entry name" value="HTH_CRP"/>
    <property type="match status" value="1"/>
</dbReference>
<dbReference type="GO" id="GO:0003677">
    <property type="term" value="F:DNA binding"/>
    <property type="evidence" value="ECO:0007669"/>
    <property type="project" value="UniProtKB-KW"/>
</dbReference>
<dbReference type="GO" id="GO:0003700">
    <property type="term" value="F:DNA-binding transcription factor activity"/>
    <property type="evidence" value="ECO:0007669"/>
    <property type="project" value="TreeGrafter"/>
</dbReference>
<keyword evidence="5" id="KW-0808">Transferase</keyword>
<keyword evidence="5" id="KW-0418">Kinase</keyword>
<keyword evidence="6" id="KW-1185">Reference proteome</keyword>
<evidence type="ECO:0000313" key="5">
    <source>
        <dbReference type="EMBL" id="SFU84677.1"/>
    </source>
</evidence>
<name>A0A1I7JHQ0_9GAMM</name>
<dbReference type="GO" id="GO:0016301">
    <property type="term" value="F:kinase activity"/>
    <property type="evidence" value="ECO:0007669"/>
    <property type="project" value="UniProtKB-KW"/>
</dbReference>
<dbReference type="RefSeq" id="WP_089796694.1">
    <property type="nucleotide sequence ID" value="NZ_FPBP01000010.1"/>
</dbReference>
<evidence type="ECO:0000256" key="3">
    <source>
        <dbReference type="ARBA" id="ARBA00023163"/>
    </source>
</evidence>
<gene>
    <name evidence="5" type="ORF">SAMN04487955_110156</name>
</gene>
<protein>
    <submittedName>
        <fullName evidence="5">cAMP-binding domain of CRP or a regulatory subunit of cAMP-dependent protein kinases</fullName>
    </submittedName>
</protein>
<dbReference type="PANTHER" id="PTHR24567:SF74">
    <property type="entry name" value="HTH-TYPE TRANSCRIPTIONAL REGULATOR ARCR"/>
    <property type="match status" value="1"/>
</dbReference>
<feature type="domain" description="HTH crp-type" evidence="4">
    <location>
        <begin position="170"/>
        <end position="217"/>
    </location>
</feature>
<dbReference type="SUPFAM" id="SSF46785">
    <property type="entry name" value="Winged helix' DNA-binding domain"/>
    <property type="match status" value="1"/>
</dbReference>
<dbReference type="InterPro" id="IPR050397">
    <property type="entry name" value="Env_Response_Regulators"/>
</dbReference>
<proteinExistence type="predicted"/>
<dbReference type="SUPFAM" id="SSF51206">
    <property type="entry name" value="cAMP-binding domain-like"/>
    <property type="match status" value="1"/>
</dbReference>
<evidence type="ECO:0000259" key="4">
    <source>
        <dbReference type="SMART" id="SM00419"/>
    </source>
</evidence>
<dbReference type="AlphaFoldDB" id="A0A1I7JHQ0"/>
<dbReference type="Proteomes" id="UP000198693">
    <property type="component" value="Unassembled WGS sequence"/>
</dbReference>